<evidence type="ECO:0000313" key="3">
    <source>
        <dbReference type="EMBL" id="CCI48162.1"/>
    </source>
</evidence>
<name>A0A024GMP8_9STRA</name>
<dbReference type="OrthoDB" id="411211at2759"/>
<dbReference type="Proteomes" id="UP000053237">
    <property type="component" value="Unassembled WGS sequence"/>
</dbReference>
<dbReference type="InterPro" id="IPR051558">
    <property type="entry name" value="Metallophosphoesterase_PAP"/>
</dbReference>
<dbReference type="GO" id="GO:0016787">
    <property type="term" value="F:hydrolase activity"/>
    <property type="evidence" value="ECO:0007669"/>
    <property type="project" value="UniProtKB-KW"/>
</dbReference>
<evidence type="ECO:0000313" key="4">
    <source>
        <dbReference type="Proteomes" id="UP000053237"/>
    </source>
</evidence>
<dbReference type="Gene3D" id="3.60.21.10">
    <property type="match status" value="1"/>
</dbReference>
<dbReference type="EMBL" id="CAIX01000207">
    <property type="protein sequence ID" value="CCI48162.1"/>
    <property type="molecule type" value="Genomic_DNA"/>
</dbReference>
<dbReference type="InParanoid" id="A0A024GMP8"/>
<proteinExistence type="predicted"/>
<sequence length="287" mass="32569">MVRSTSILSAVALSDIQAAHTPPISPTHPTFTNSTQTHSIYAESSVTPSSFTHSTYGKLRKGQPNQINVIALGDWGAELADKNMLKNQKSVATIMAKWSEKHGVEYVFDLGDSLYPNGVTPLHAEARMTLSYKEPYKELHEQNIMWYGCLGNHDVGATRYLCFDDITEETSRPCETADEVIEALDRRVEGQKTYKHPQWHPKEKYHKKRLIKDDLVVDVFFVDMNSVKTTRAASICCQCKSGLVKDNGCQTYDKEALESMQKCKTKSDVWRHALNIWMSGNKHHMKW</sequence>
<keyword evidence="4" id="KW-1185">Reference proteome</keyword>
<keyword evidence="2" id="KW-0378">Hydrolase</keyword>
<evidence type="ECO:0008006" key="5">
    <source>
        <dbReference type="Google" id="ProtNLM"/>
    </source>
</evidence>
<keyword evidence="1" id="KW-0732">Signal</keyword>
<organism evidence="3 4">
    <name type="scientific">Albugo candida</name>
    <dbReference type="NCBI Taxonomy" id="65357"/>
    <lineage>
        <taxon>Eukaryota</taxon>
        <taxon>Sar</taxon>
        <taxon>Stramenopiles</taxon>
        <taxon>Oomycota</taxon>
        <taxon>Peronosporomycetes</taxon>
        <taxon>Albuginales</taxon>
        <taxon>Albuginaceae</taxon>
        <taxon>Albugo</taxon>
    </lineage>
</organism>
<comment type="caution">
    <text evidence="3">The sequence shown here is derived from an EMBL/GenBank/DDBJ whole genome shotgun (WGS) entry which is preliminary data.</text>
</comment>
<evidence type="ECO:0000256" key="1">
    <source>
        <dbReference type="ARBA" id="ARBA00022729"/>
    </source>
</evidence>
<protein>
    <recommendedName>
        <fullName evidence="5">Calcineurin-like phosphoesterase domain-containing protein</fullName>
    </recommendedName>
</protein>
<dbReference type="STRING" id="65357.A0A024GMP8"/>
<dbReference type="PANTHER" id="PTHR10161">
    <property type="entry name" value="TARTRATE-RESISTANT ACID PHOSPHATASE TYPE 5"/>
    <property type="match status" value="1"/>
</dbReference>
<dbReference type="PANTHER" id="PTHR10161:SF14">
    <property type="entry name" value="TARTRATE-RESISTANT ACID PHOSPHATASE TYPE 5"/>
    <property type="match status" value="1"/>
</dbReference>
<dbReference type="InterPro" id="IPR029052">
    <property type="entry name" value="Metallo-depent_PP-like"/>
</dbReference>
<evidence type="ECO:0000256" key="2">
    <source>
        <dbReference type="ARBA" id="ARBA00022801"/>
    </source>
</evidence>
<accession>A0A024GMP8</accession>
<gene>
    <name evidence="3" type="ORF">BN9_092240</name>
</gene>
<dbReference type="AlphaFoldDB" id="A0A024GMP8"/>
<reference evidence="3 4" key="1">
    <citation type="submission" date="2012-05" db="EMBL/GenBank/DDBJ databases">
        <title>Recombination and specialization in a pathogen metapopulation.</title>
        <authorList>
            <person name="Gardiner A."/>
            <person name="Kemen E."/>
            <person name="Schultz-Larsen T."/>
            <person name="MacLean D."/>
            <person name="Van Oosterhout C."/>
            <person name="Jones J.D.G."/>
        </authorList>
    </citation>
    <scope>NUCLEOTIDE SEQUENCE [LARGE SCALE GENOMIC DNA]</scope>
    <source>
        <strain evidence="3 4">Ac Nc2</strain>
    </source>
</reference>
<dbReference type="SUPFAM" id="SSF56300">
    <property type="entry name" value="Metallo-dependent phosphatases"/>
    <property type="match status" value="1"/>
</dbReference>